<dbReference type="EMBL" id="CP014229">
    <property type="protein sequence ID" value="AMD89444.1"/>
    <property type="molecule type" value="Genomic_DNA"/>
</dbReference>
<dbReference type="STRING" id="44742.AXF13_04585"/>
<keyword evidence="4" id="KW-0233">DNA recombination</keyword>
<gene>
    <name evidence="6" type="ORF">AXF13_04585</name>
</gene>
<dbReference type="InterPro" id="IPR013762">
    <property type="entry name" value="Integrase-like_cat_sf"/>
</dbReference>
<keyword evidence="3" id="KW-0238">DNA-binding</keyword>
<dbReference type="Proteomes" id="UP000069241">
    <property type="component" value="Chromosome"/>
</dbReference>
<evidence type="ECO:0000313" key="7">
    <source>
        <dbReference type="Proteomes" id="UP000069241"/>
    </source>
</evidence>
<feature type="domain" description="Tyr recombinase" evidence="5">
    <location>
        <begin position="154"/>
        <end position="331"/>
    </location>
</feature>
<evidence type="ECO:0000256" key="3">
    <source>
        <dbReference type="ARBA" id="ARBA00023125"/>
    </source>
</evidence>
<dbReference type="Gene3D" id="1.10.443.10">
    <property type="entry name" value="Intergrase catalytic core"/>
    <property type="match status" value="1"/>
</dbReference>
<evidence type="ECO:0000256" key="2">
    <source>
        <dbReference type="ARBA" id="ARBA00022908"/>
    </source>
</evidence>
<dbReference type="GO" id="GO:0006310">
    <property type="term" value="P:DNA recombination"/>
    <property type="evidence" value="ECO:0007669"/>
    <property type="project" value="UniProtKB-KW"/>
</dbReference>
<dbReference type="RefSeq" id="WP_062251815.1">
    <property type="nucleotide sequence ID" value="NZ_CP014229.1"/>
</dbReference>
<name>A0A0X8JIN5_9BACT</name>
<dbReference type="InterPro" id="IPR050808">
    <property type="entry name" value="Phage_Integrase"/>
</dbReference>
<dbReference type="InterPro" id="IPR010998">
    <property type="entry name" value="Integrase_recombinase_N"/>
</dbReference>
<dbReference type="PANTHER" id="PTHR30629">
    <property type="entry name" value="PROPHAGE INTEGRASE"/>
    <property type="match status" value="1"/>
</dbReference>
<dbReference type="GO" id="GO:0015074">
    <property type="term" value="P:DNA integration"/>
    <property type="evidence" value="ECO:0007669"/>
    <property type="project" value="UniProtKB-KW"/>
</dbReference>
<dbReference type="AlphaFoldDB" id="A0A0X8JIN5"/>
<protein>
    <recommendedName>
        <fullName evidence="5">Tyr recombinase domain-containing protein</fullName>
    </recommendedName>
</protein>
<dbReference type="CDD" id="cd00796">
    <property type="entry name" value="INT_Rci_Hp1_C"/>
    <property type="match status" value="1"/>
</dbReference>
<organism evidence="6 7">
    <name type="scientific">Desulfovibrio fairfieldensis</name>
    <dbReference type="NCBI Taxonomy" id="44742"/>
    <lineage>
        <taxon>Bacteria</taxon>
        <taxon>Pseudomonadati</taxon>
        <taxon>Thermodesulfobacteriota</taxon>
        <taxon>Desulfovibrionia</taxon>
        <taxon>Desulfovibrionales</taxon>
        <taxon>Desulfovibrionaceae</taxon>
        <taxon>Desulfovibrio</taxon>
    </lineage>
</organism>
<evidence type="ECO:0000256" key="4">
    <source>
        <dbReference type="ARBA" id="ARBA00023172"/>
    </source>
</evidence>
<dbReference type="InterPro" id="IPR002104">
    <property type="entry name" value="Integrase_catalytic"/>
</dbReference>
<keyword evidence="7" id="KW-1185">Reference proteome</keyword>
<dbReference type="Gene3D" id="1.10.150.130">
    <property type="match status" value="1"/>
</dbReference>
<proteinExistence type="inferred from homology"/>
<sequence>MPYQMPNGKWRGTRMIQGRVRTKSFPTKAEAKKWEAEQNAERWEVETSPTPTVCWLDFATSYLRMVEERFSRKTWQEKKHSFRLSLQVLPPDMNIEHITPRHGLDVLRRVALTSGNAANKTRKNLAAAWTWGQRYYGLPPVNPFLSVERFPADQTPRYVPPEEDFWKVYEIADSVDKAFLLFLLHTAARRAEAFRLTWEDVDFSGRKIRLGTRKTGGRGMEYAWIPMTTALRDALGEMKIRNRGNPLVFSNRHNGAQYTARQHMMPELCKAAGVKPFGFHAIRHLSATILAYEGMDIPSVQAVLRHKNPNTTARYIKSLGVQPDKIEAAFAKKKGAKVVPFAPLEKAICT</sequence>
<evidence type="ECO:0000256" key="1">
    <source>
        <dbReference type="ARBA" id="ARBA00008857"/>
    </source>
</evidence>
<comment type="similarity">
    <text evidence="1">Belongs to the 'phage' integrase family.</text>
</comment>
<keyword evidence="2" id="KW-0229">DNA integration</keyword>
<reference evidence="7" key="1">
    <citation type="submission" date="2016-02" db="EMBL/GenBank/DDBJ databases">
        <authorList>
            <person name="Holder M.E."/>
            <person name="Ajami N.J."/>
            <person name="Petrosino J.F."/>
        </authorList>
    </citation>
    <scope>NUCLEOTIDE SEQUENCE [LARGE SCALE GENOMIC DNA]</scope>
    <source>
        <strain evidence="7">CCUG 45958</strain>
    </source>
</reference>
<dbReference type="SUPFAM" id="SSF56349">
    <property type="entry name" value="DNA breaking-rejoining enzymes"/>
    <property type="match status" value="1"/>
</dbReference>
<dbReference type="GO" id="GO:0003677">
    <property type="term" value="F:DNA binding"/>
    <property type="evidence" value="ECO:0007669"/>
    <property type="project" value="UniProtKB-KW"/>
</dbReference>
<evidence type="ECO:0000313" key="6">
    <source>
        <dbReference type="EMBL" id="AMD89444.1"/>
    </source>
</evidence>
<dbReference type="Pfam" id="PF00589">
    <property type="entry name" value="Phage_integrase"/>
    <property type="match status" value="1"/>
</dbReference>
<evidence type="ECO:0000259" key="5">
    <source>
        <dbReference type="PROSITE" id="PS51898"/>
    </source>
</evidence>
<dbReference type="InterPro" id="IPR011010">
    <property type="entry name" value="DNA_brk_join_enz"/>
</dbReference>
<dbReference type="KEGG" id="dfi:AXF13_04585"/>
<dbReference type="PANTHER" id="PTHR30629:SF2">
    <property type="entry name" value="PROPHAGE INTEGRASE INTS-RELATED"/>
    <property type="match status" value="1"/>
</dbReference>
<accession>A0A0X8JIN5</accession>
<dbReference type="PROSITE" id="PS51898">
    <property type="entry name" value="TYR_RECOMBINASE"/>
    <property type="match status" value="1"/>
</dbReference>